<evidence type="ECO:0000313" key="4">
    <source>
        <dbReference type="Proteomes" id="UP000739565"/>
    </source>
</evidence>
<organism evidence="3 4">
    <name type="scientific">Zwartia hollandica</name>
    <dbReference type="NCBI Taxonomy" id="324606"/>
    <lineage>
        <taxon>Bacteria</taxon>
        <taxon>Pseudomonadati</taxon>
        <taxon>Pseudomonadota</taxon>
        <taxon>Betaproteobacteria</taxon>
        <taxon>Burkholderiales</taxon>
        <taxon>Alcaligenaceae</taxon>
        <taxon>Zwartia</taxon>
    </lineage>
</organism>
<evidence type="ECO:0000256" key="1">
    <source>
        <dbReference type="SAM" id="SignalP"/>
    </source>
</evidence>
<dbReference type="InterPro" id="IPR041238">
    <property type="entry name" value="Rap1a"/>
</dbReference>
<dbReference type="Pfam" id="PF18602">
    <property type="entry name" value="Rap1a"/>
    <property type="match status" value="1"/>
</dbReference>
<keyword evidence="4" id="KW-1185">Reference proteome</keyword>
<keyword evidence="1" id="KW-0732">Signal</keyword>
<feature type="domain" description="Rap1a immunity protein" evidence="2">
    <location>
        <begin position="30"/>
        <end position="117"/>
    </location>
</feature>
<evidence type="ECO:0000313" key="3">
    <source>
        <dbReference type="EMBL" id="MBZ1351511.1"/>
    </source>
</evidence>
<sequence>MKKYLAMILIAASPLTTVLAQNVPTAGVTTEAMIQLCKSRTDIESQTFCYGFGEGVYQGYQLGRDPKAAPTVCLPPKGVSRDEVLAEFIKWAMERPQYLQEKAAVTIMRFLPVRFPC</sequence>
<reference evidence="3" key="1">
    <citation type="submission" date="2021-07" db="EMBL/GenBank/DDBJ databases">
        <title>New genus and species of the family Alcaligenaceae.</title>
        <authorList>
            <person name="Hahn M.W."/>
        </authorList>
    </citation>
    <scope>NUCLEOTIDE SEQUENCE</scope>
    <source>
        <strain evidence="3">LF4-65</strain>
    </source>
</reference>
<feature type="chain" id="PRO_5036703167" description="Rap1a immunity protein domain-containing protein" evidence="1">
    <location>
        <begin position="21"/>
        <end position="117"/>
    </location>
</feature>
<accession>A0A953NE23</accession>
<dbReference type="EMBL" id="JAHXRI010000010">
    <property type="protein sequence ID" value="MBZ1351511.1"/>
    <property type="molecule type" value="Genomic_DNA"/>
</dbReference>
<name>A0A953NE23_9BURK</name>
<protein>
    <recommendedName>
        <fullName evidence="2">Rap1a immunity protein domain-containing protein</fullName>
    </recommendedName>
</protein>
<dbReference type="Proteomes" id="UP000739565">
    <property type="component" value="Unassembled WGS sequence"/>
</dbReference>
<evidence type="ECO:0000259" key="2">
    <source>
        <dbReference type="Pfam" id="PF18602"/>
    </source>
</evidence>
<comment type="caution">
    <text evidence="3">The sequence shown here is derived from an EMBL/GenBank/DDBJ whole genome shotgun (WGS) entry which is preliminary data.</text>
</comment>
<dbReference type="AlphaFoldDB" id="A0A953NE23"/>
<dbReference type="RefSeq" id="WP_259661907.1">
    <property type="nucleotide sequence ID" value="NZ_JAHXRI010000010.1"/>
</dbReference>
<gene>
    <name evidence="3" type="ORF">KZZ10_12725</name>
</gene>
<feature type="signal peptide" evidence="1">
    <location>
        <begin position="1"/>
        <end position="20"/>
    </location>
</feature>
<proteinExistence type="predicted"/>